<sequence>MREMVVIGTGLAGRVIADALRGPEVTLAGFLSADLPPDGWPYPVLGAPEDAPGLSRDGRGFIVAADSLKDREAVVRAFPELGYQAVIHPAAHVAADAVVEPGAYIGAGAVVGTGASIGAHSVIGEGSIVGALSRIEPYCELLARVNIGHEVTVKDHTFIGHSATLKDKITIAAGTVIQTGEIVVKDMVMKMVYKRGAWIYKENGPGER</sequence>
<evidence type="ECO:0000313" key="3">
    <source>
        <dbReference type="Proteomes" id="UP000586254"/>
    </source>
</evidence>
<dbReference type="Pfam" id="PF25087">
    <property type="entry name" value="GMPPB_C"/>
    <property type="match status" value="1"/>
</dbReference>
<dbReference type="InterPro" id="IPR056729">
    <property type="entry name" value="GMPPB_C"/>
</dbReference>
<dbReference type="RefSeq" id="WP_013382368.1">
    <property type="nucleotide sequence ID" value="NC_014624.2"/>
</dbReference>
<evidence type="ECO:0000259" key="1">
    <source>
        <dbReference type="Pfam" id="PF25087"/>
    </source>
</evidence>
<accession>A0A853JQE5</accession>
<dbReference type="EMBL" id="JACCKS010000012">
    <property type="protein sequence ID" value="NZA38717.1"/>
    <property type="molecule type" value="Genomic_DNA"/>
</dbReference>
<dbReference type="PANTHER" id="PTHR43300">
    <property type="entry name" value="ACETYLTRANSFERASE"/>
    <property type="match status" value="1"/>
</dbReference>
<dbReference type="PANTHER" id="PTHR43300:SF7">
    <property type="entry name" value="UDP-N-ACETYLBACILLOSAMINE N-ACETYLTRANSFERASE"/>
    <property type="match status" value="1"/>
</dbReference>
<proteinExistence type="predicted"/>
<dbReference type="SUPFAM" id="SSF51161">
    <property type="entry name" value="Trimeric LpxA-like enzymes"/>
    <property type="match status" value="1"/>
</dbReference>
<dbReference type="InterPro" id="IPR011004">
    <property type="entry name" value="Trimer_LpxA-like_sf"/>
</dbReference>
<feature type="domain" description="Mannose-1-phosphate guanyltransferase C-terminal" evidence="1">
    <location>
        <begin position="85"/>
        <end position="182"/>
    </location>
</feature>
<dbReference type="HOGENOM" id="CLU_1319330_0_0_9"/>
<evidence type="ECO:0000313" key="2">
    <source>
        <dbReference type="EMBL" id="NZA38717.1"/>
    </source>
</evidence>
<gene>
    <name evidence="2" type="ORF">H0N91_11400</name>
</gene>
<dbReference type="GeneID" id="68364968"/>
<protein>
    <recommendedName>
        <fullName evidence="1">Mannose-1-phosphate guanyltransferase C-terminal domain-containing protein</fullName>
    </recommendedName>
</protein>
<dbReference type="Gene3D" id="2.160.10.10">
    <property type="entry name" value="Hexapeptide repeat proteins"/>
    <property type="match status" value="1"/>
</dbReference>
<reference evidence="2 3" key="1">
    <citation type="submission" date="2020-07" db="EMBL/GenBank/DDBJ databases">
        <title>Organ Donor 1.</title>
        <authorList>
            <person name="Marsh A.J."/>
            <person name="Azcarate-Peril M.A."/>
        </authorList>
    </citation>
    <scope>NUCLEOTIDE SEQUENCE [LARGE SCALE GENOMIC DNA]</scope>
    <source>
        <strain evidence="2 3">AMC0717</strain>
    </source>
</reference>
<dbReference type="AlphaFoldDB" id="A0A853JQE5"/>
<dbReference type="InterPro" id="IPR050179">
    <property type="entry name" value="Trans_hexapeptide_repeat"/>
</dbReference>
<dbReference type="Proteomes" id="UP000586254">
    <property type="component" value="Unassembled WGS sequence"/>
</dbReference>
<organism evidence="2 3">
    <name type="scientific">Eubacterium callanderi</name>
    <dbReference type="NCBI Taxonomy" id="53442"/>
    <lineage>
        <taxon>Bacteria</taxon>
        <taxon>Bacillati</taxon>
        <taxon>Bacillota</taxon>
        <taxon>Clostridia</taxon>
        <taxon>Eubacteriales</taxon>
        <taxon>Eubacteriaceae</taxon>
        <taxon>Eubacterium</taxon>
    </lineage>
</organism>
<name>A0A853JQE5_9FIRM</name>
<dbReference type="eggNOG" id="COG1044">
    <property type="taxonomic scope" value="Bacteria"/>
</dbReference>
<comment type="caution">
    <text evidence="2">The sequence shown here is derived from an EMBL/GenBank/DDBJ whole genome shotgun (WGS) entry which is preliminary data.</text>
</comment>